<keyword evidence="2" id="KW-1185">Reference proteome</keyword>
<sequence length="233" mass="26294">MGDEVISTTPERENDEFIKSSVDDLVPIPRESEVTSVCDDLECDMPVNTPFPTTDVREEDFDINSPLGEQLVYFLMENVDVAGLPRYLVKRLFSHLVKNQSLTKGMSNEPLGDDSKPKFYDVTFLNPFFEFNDDFTLCNDNPLFDEKFEGISSLDPPKSAPLNYEPLGNLDLVSISLETCDLILEELTTKIGLDDSIPTEIDDGYYDSEGDILFLEHLLIEETFFDPTPAVLP</sequence>
<evidence type="ECO:0000313" key="1">
    <source>
        <dbReference type="EMBL" id="GJS57977.1"/>
    </source>
</evidence>
<comment type="caution">
    <text evidence="1">The sequence shown here is derived from an EMBL/GenBank/DDBJ whole genome shotgun (WGS) entry which is preliminary data.</text>
</comment>
<proteinExistence type="predicted"/>
<dbReference type="EMBL" id="BQNB010009047">
    <property type="protein sequence ID" value="GJS57977.1"/>
    <property type="molecule type" value="Genomic_DNA"/>
</dbReference>
<name>A0ABQ4WYJ0_9ASTR</name>
<organism evidence="1 2">
    <name type="scientific">Tanacetum coccineum</name>
    <dbReference type="NCBI Taxonomy" id="301880"/>
    <lineage>
        <taxon>Eukaryota</taxon>
        <taxon>Viridiplantae</taxon>
        <taxon>Streptophyta</taxon>
        <taxon>Embryophyta</taxon>
        <taxon>Tracheophyta</taxon>
        <taxon>Spermatophyta</taxon>
        <taxon>Magnoliopsida</taxon>
        <taxon>eudicotyledons</taxon>
        <taxon>Gunneridae</taxon>
        <taxon>Pentapetalae</taxon>
        <taxon>asterids</taxon>
        <taxon>campanulids</taxon>
        <taxon>Asterales</taxon>
        <taxon>Asteraceae</taxon>
        <taxon>Asteroideae</taxon>
        <taxon>Anthemideae</taxon>
        <taxon>Anthemidinae</taxon>
        <taxon>Tanacetum</taxon>
    </lineage>
</organism>
<reference evidence="1" key="2">
    <citation type="submission" date="2022-01" db="EMBL/GenBank/DDBJ databases">
        <authorList>
            <person name="Yamashiro T."/>
            <person name="Shiraishi A."/>
            <person name="Satake H."/>
            <person name="Nakayama K."/>
        </authorList>
    </citation>
    <scope>NUCLEOTIDE SEQUENCE</scope>
</reference>
<dbReference type="Proteomes" id="UP001151760">
    <property type="component" value="Unassembled WGS sequence"/>
</dbReference>
<accession>A0ABQ4WYJ0</accession>
<protein>
    <recommendedName>
        <fullName evidence="3">Reverse transcriptase domain-containing protein</fullName>
    </recommendedName>
</protein>
<gene>
    <name evidence="1" type="ORF">Tco_0652761</name>
</gene>
<evidence type="ECO:0008006" key="3">
    <source>
        <dbReference type="Google" id="ProtNLM"/>
    </source>
</evidence>
<evidence type="ECO:0000313" key="2">
    <source>
        <dbReference type="Proteomes" id="UP001151760"/>
    </source>
</evidence>
<reference evidence="1" key="1">
    <citation type="journal article" date="2022" name="Int. J. Mol. Sci.">
        <title>Draft Genome of Tanacetum Coccineum: Genomic Comparison of Closely Related Tanacetum-Family Plants.</title>
        <authorList>
            <person name="Yamashiro T."/>
            <person name="Shiraishi A."/>
            <person name="Nakayama K."/>
            <person name="Satake H."/>
        </authorList>
    </citation>
    <scope>NUCLEOTIDE SEQUENCE</scope>
</reference>